<sequence length="70" mass="7967">MPSHQALARALLWKESRKKTASPLSCTLDSKTHTKPHSQGQPINLLTTLIIPTTTRYRRVYVALYIKHPT</sequence>
<proteinExistence type="predicted"/>
<dbReference type="AlphaFoldDB" id="A0A9I9EF28"/>
<protein>
    <submittedName>
        <fullName evidence="1">Uncharacterized protein</fullName>
    </submittedName>
</protein>
<dbReference type="Gramene" id="MELO3C032853.2.1">
    <property type="protein sequence ID" value="MELO3C032853.2.1"/>
    <property type="gene ID" value="MELO3C032853.2"/>
</dbReference>
<reference evidence="1" key="1">
    <citation type="submission" date="2023-03" db="UniProtKB">
        <authorList>
            <consortium name="EnsemblPlants"/>
        </authorList>
    </citation>
    <scope>IDENTIFICATION</scope>
</reference>
<accession>A0A9I9EF28</accession>
<evidence type="ECO:0000313" key="1">
    <source>
        <dbReference type="EnsemblPlants" id="MELO3C032853.2.1"/>
    </source>
</evidence>
<dbReference type="EnsemblPlants" id="MELO3C032853.2.1">
    <property type="protein sequence ID" value="MELO3C032853.2.1"/>
    <property type="gene ID" value="MELO3C032853.2"/>
</dbReference>
<name>A0A9I9EF28_CUCME</name>
<organism evidence="1">
    <name type="scientific">Cucumis melo</name>
    <name type="common">Muskmelon</name>
    <dbReference type="NCBI Taxonomy" id="3656"/>
    <lineage>
        <taxon>Eukaryota</taxon>
        <taxon>Viridiplantae</taxon>
        <taxon>Streptophyta</taxon>
        <taxon>Embryophyta</taxon>
        <taxon>Tracheophyta</taxon>
        <taxon>Spermatophyta</taxon>
        <taxon>Magnoliopsida</taxon>
        <taxon>eudicotyledons</taxon>
        <taxon>Gunneridae</taxon>
        <taxon>Pentapetalae</taxon>
        <taxon>rosids</taxon>
        <taxon>fabids</taxon>
        <taxon>Cucurbitales</taxon>
        <taxon>Cucurbitaceae</taxon>
        <taxon>Benincaseae</taxon>
        <taxon>Cucumis</taxon>
    </lineage>
</organism>